<feature type="transmembrane region" description="Helical" evidence="6">
    <location>
        <begin position="322"/>
        <end position="344"/>
    </location>
</feature>
<feature type="transmembrane region" description="Helical" evidence="6">
    <location>
        <begin position="364"/>
        <end position="397"/>
    </location>
</feature>
<dbReference type="GO" id="GO:0016020">
    <property type="term" value="C:membrane"/>
    <property type="evidence" value="ECO:0007669"/>
    <property type="project" value="UniProtKB-SubCell"/>
</dbReference>
<name>A0A835AW66_9POAL</name>
<reference evidence="7" key="1">
    <citation type="submission" date="2020-07" db="EMBL/GenBank/DDBJ databases">
        <title>Genome sequence and genetic diversity analysis of an under-domesticated orphan crop, white fonio (Digitaria exilis).</title>
        <authorList>
            <person name="Bennetzen J.L."/>
            <person name="Chen S."/>
            <person name="Ma X."/>
            <person name="Wang X."/>
            <person name="Yssel A.E.J."/>
            <person name="Chaluvadi S.R."/>
            <person name="Johnson M."/>
            <person name="Gangashetty P."/>
            <person name="Hamidou F."/>
            <person name="Sanogo M.D."/>
            <person name="Zwaenepoel A."/>
            <person name="Wallace J."/>
            <person name="Van De Peer Y."/>
            <person name="Van Deynze A."/>
        </authorList>
    </citation>
    <scope>NUCLEOTIDE SEQUENCE</scope>
    <source>
        <tissue evidence="7">Leaves</tissue>
    </source>
</reference>
<proteinExistence type="predicted"/>
<accession>A0A835AW66</accession>
<dbReference type="InterPro" id="IPR006214">
    <property type="entry name" value="Bax_inhibitor_1-related"/>
</dbReference>
<feature type="region of interest" description="Disordered" evidence="5">
    <location>
        <begin position="244"/>
        <end position="273"/>
    </location>
</feature>
<feature type="compositionally biased region" description="Low complexity" evidence="5">
    <location>
        <begin position="186"/>
        <end position="197"/>
    </location>
</feature>
<keyword evidence="4 6" id="KW-0472">Membrane</keyword>
<feature type="transmembrane region" description="Helical" evidence="6">
    <location>
        <begin position="289"/>
        <end position="310"/>
    </location>
</feature>
<dbReference type="Proteomes" id="UP000636709">
    <property type="component" value="Unassembled WGS sequence"/>
</dbReference>
<evidence type="ECO:0000256" key="1">
    <source>
        <dbReference type="ARBA" id="ARBA00004141"/>
    </source>
</evidence>
<evidence type="ECO:0000313" key="8">
    <source>
        <dbReference type="Proteomes" id="UP000636709"/>
    </source>
</evidence>
<evidence type="ECO:0000256" key="5">
    <source>
        <dbReference type="SAM" id="MobiDB-lite"/>
    </source>
</evidence>
<organism evidence="7 8">
    <name type="scientific">Digitaria exilis</name>
    <dbReference type="NCBI Taxonomy" id="1010633"/>
    <lineage>
        <taxon>Eukaryota</taxon>
        <taxon>Viridiplantae</taxon>
        <taxon>Streptophyta</taxon>
        <taxon>Embryophyta</taxon>
        <taxon>Tracheophyta</taxon>
        <taxon>Spermatophyta</taxon>
        <taxon>Magnoliopsida</taxon>
        <taxon>Liliopsida</taxon>
        <taxon>Poales</taxon>
        <taxon>Poaceae</taxon>
        <taxon>PACMAD clade</taxon>
        <taxon>Panicoideae</taxon>
        <taxon>Panicodae</taxon>
        <taxon>Paniceae</taxon>
        <taxon>Anthephorinae</taxon>
        <taxon>Digitaria</taxon>
    </lineage>
</organism>
<feature type="transmembrane region" description="Helical" evidence="6">
    <location>
        <begin position="465"/>
        <end position="486"/>
    </location>
</feature>
<keyword evidence="3 6" id="KW-1133">Transmembrane helix</keyword>
<feature type="compositionally biased region" description="Basic and acidic residues" evidence="5">
    <location>
        <begin position="53"/>
        <end position="71"/>
    </location>
</feature>
<evidence type="ECO:0000256" key="6">
    <source>
        <dbReference type="SAM" id="Phobius"/>
    </source>
</evidence>
<feature type="transmembrane region" description="Helical" evidence="6">
    <location>
        <begin position="435"/>
        <end position="453"/>
    </location>
</feature>
<dbReference type="AlphaFoldDB" id="A0A835AW66"/>
<evidence type="ECO:0000256" key="3">
    <source>
        <dbReference type="ARBA" id="ARBA00022989"/>
    </source>
</evidence>
<dbReference type="PANTHER" id="PTHR23291:SF39">
    <property type="entry name" value="OS11G0581900 PROTEIN"/>
    <property type="match status" value="1"/>
</dbReference>
<sequence>MESSCVPTTLTQQRLHIKHILKRADHHQPTRMKRYSSVMDHGVLVPSHRHDRKMLERATKGSKNQTEEKQPKPSASTRRVSPPTPANCDPSHVASGAHFPPHVTDRRPTTNPPWLTCLPASHPISRAPRNHHFHRPKVSAVNAWAPLVPVLAPGLHWPVDTRRLRLTASAGEKATRWDPCVATPFPTSASSTSRRFPNTPFHPARKPQLNCARGLARSPAMSKPQDADIEAAVPAVAEKGAKAGQAPAAAAGKKKKVTPAAAEAEPAAPTKKVAEEEDPRLRWAFVRKVYAVLSLQFALTAAVSIVACYVRAIPRFFVDGPAAAVWPVFIFILLSPLIGAPRFLPLSSPPYCLGEKHPANLVLLGVFTLCCSLSIAVSTSTTLVSVVGLTLFTFWAVKKGYEFTFMFPFLFTCLHVLLVYIFIQIFFPLGRVGMTIYVLLATLVFSGFIVFDTHMLLKRHTYNEYVITAISLYLDVINLFMAQMSLSIQ</sequence>
<dbReference type="EMBL" id="JACEFO010002205">
    <property type="protein sequence ID" value="KAF8673575.1"/>
    <property type="molecule type" value="Genomic_DNA"/>
</dbReference>
<keyword evidence="8" id="KW-1185">Reference proteome</keyword>
<comment type="subcellular location">
    <subcellularLocation>
        <location evidence="1">Membrane</location>
        <topology evidence="1">Multi-pass membrane protein</topology>
    </subcellularLocation>
</comment>
<feature type="compositionally biased region" description="Low complexity" evidence="5">
    <location>
        <begin position="258"/>
        <end position="271"/>
    </location>
</feature>
<feature type="transmembrane region" description="Helical" evidence="6">
    <location>
        <begin position="409"/>
        <end position="429"/>
    </location>
</feature>
<feature type="region of interest" description="Disordered" evidence="5">
    <location>
        <begin position="186"/>
        <end position="207"/>
    </location>
</feature>
<keyword evidence="2 6" id="KW-0812">Transmembrane</keyword>
<dbReference type="PANTHER" id="PTHR23291">
    <property type="entry name" value="BAX INHIBITOR-RELATED"/>
    <property type="match status" value="1"/>
</dbReference>
<dbReference type="OrthoDB" id="7933078at2759"/>
<feature type="region of interest" description="Disordered" evidence="5">
    <location>
        <begin position="41"/>
        <end position="111"/>
    </location>
</feature>
<evidence type="ECO:0000256" key="2">
    <source>
        <dbReference type="ARBA" id="ARBA00022692"/>
    </source>
</evidence>
<comment type="caution">
    <text evidence="7">The sequence shown here is derived from an EMBL/GenBank/DDBJ whole genome shotgun (WGS) entry which is preliminary data.</text>
</comment>
<gene>
    <name evidence="7" type="ORF">HU200_048661</name>
</gene>
<dbReference type="Pfam" id="PF01027">
    <property type="entry name" value="Bax1-I"/>
    <property type="match status" value="1"/>
</dbReference>
<evidence type="ECO:0000256" key="4">
    <source>
        <dbReference type="ARBA" id="ARBA00023136"/>
    </source>
</evidence>
<protein>
    <submittedName>
        <fullName evidence="7">Uncharacterized protein</fullName>
    </submittedName>
</protein>
<evidence type="ECO:0000313" key="7">
    <source>
        <dbReference type="EMBL" id="KAF8673575.1"/>
    </source>
</evidence>